<protein>
    <submittedName>
        <fullName evidence="1">DUF5818 domain-containing protein</fullName>
    </submittedName>
</protein>
<sequence length="66" mass="7424">MPIGTQHQIVGVLRHGREGLVVEVTEGGTWRLDAGWRARRLIGHRVRIVGIRDGFDLLAVKSIERL</sequence>
<dbReference type="Proteomes" id="UP001597283">
    <property type="component" value="Unassembled WGS sequence"/>
</dbReference>
<dbReference type="Pfam" id="PF19135">
    <property type="entry name" value="DUF5818"/>
    <property type="match status" value="1"/>
</dbReference>
<proteinExistence type="predicted"/>
<name>A0ABW4NG13_9SPHN</name>
<evidence type="ECO:0000313" key="1">
    <source>
        <dbReference type="EMBL" id="MFD1788459.1"/>
    </source>
</evidence>
<keyword evidence="2" id="KW-1185">Reference proteome</keyword>
<reference evidence="2" key="1">
    <citation type="journal article" date="2019" name="Int. J. Syst. Evol. Microbiol.">
        <title>The Global Catalogue of Microorganisms (GCM) 10K type strain sequencing project: providing services to taxonomists for standard genome sequencing and annotation.</title>
        <authorList>
            <consortium name="The Broad Institute Genomics Platform"/>
            <consortium name="The Broad Institute Genome Sequencing Center for Infectious Disease"/>
            <person name="Wu L."/>
            <person name="Ma J."/>
        </authorList>
    </citation>
    <scope>NUCLEOTIDE SEQUENCE [LARGE SCALE GENOMIC DNA]</scope>
    <source>
        <strain evidence="2">Q85</strain>
    </source>
</reference>
<organism evidence="1 2">
    <name type="scientific">Sphingomonas floccifaciens</name>
    <dbReference type="NCBI Taxonomy" id="1844115"/>
    <lineage>
        <taxon>Bacteria</taxon>
        <taxon>Pseudomonadati</taxon>
        <taxon>Pseudomonadota</taxon>
        <taxon>Alphaproteobacteria</taxon>
        <taxon>Sphingomonadales</taxon>
        <taxon>Sphingomonadaceae</taxon>
        <taxon>Sphingomonas</taxon>
    </lineage>
</organism>
<dbReference type="EMBL" id="JBHUFC010000003">
    <property type="protein sequence ID" value="MFD1788459.1"/>
    <property type="molecule type" value="Genomic_DNA"/>
</dbReference>
<evidence type="ECO:0000313" key="2">
    <source>
        <dbReference type="Proteomes" id="UP001597283"/>
    </source>
</evidence>
<dbReference type="InterPro" id="IPR043856">
    <property type="entry name" value="DUF5818"/>
</dbReference>
<comment type="caution">
    <text evidence="1">The sequence shown here is derived from an EMBL/GenBank/DDBJ whole genome shotgun (WGS) entry which is preliminary data.</text>
</comment>
<dbReference type="RefSeq" id="WP_380940837.1">
    <property type="nucleotide sequence ID" value="NZ_JBHUFC010000003.1"/>
</dbReference>
<gene>
    <name evidence="1" type="ORF">ACFSC3_12835</name>
</gene>
<accession>A0ABW4NG13</accession>